<dbReference type="PANTHER" id="PTHR36221">
    <property type="entry name" value="DUF742 DOMAIN-CONTAINING PROTEIN"/>
    <property type="match status" value="1"/>
</dbReference>
<dbReference type="Proteomes" id="UP000599074">
    <property type="component" value="Unassembled WGS sequence"/>
</dbReference>
<evidence type="ECO:0008006" key="3">
    <source>
        <dbReference type="Google" id="ProtNLM"/>
    </source>
</evidence>
<evidence type="ECO:0000313" key="2">
    <source>
        <dbReference type="Proteomes" id="UP000599074"/>
    </source>
</evidence>
<keyword evidence="2" id="KW-1185">Reference proteome</keyword>
<sequence length="128" mass="14217">MANLVQAMTYDVWDGDDDAEAGRLVPLYILVNGRTSPRNTDLDLATQVIALPVDKSRLEPEYQRIVERCDRWMSIAELGAYLHRPLGITKVMVDVLLEQGFLGIGAPAQQSIPDRAVLETVLAALERL</sequence>
<accession>A0A8J3TB02</accession>
<dbReference type="InterPro" id="IPR007995">
    <property type="entry name" value="DUF742"/>
</dbReference>
<comment type="caution">
    <text evidence="1">The sequence shown here is derived from an EMBL/GenBank/DDBJ whole genome shotgun (WGS) entry which is preliminary data.</text>
</comment>
<protein>
    <recommendedName>
        <fullName evidence="3">DUF742 domain-containing protein</fullName>
    </recommendedName>
</protein>
<gene>
    <name evidence="1" type="ORF">Pme01_21440</name>
</gene>
<evidence type="ECO:0000313" key="1">
    <source>
        <dbReference type="EMBL" id="GII22547.1"/>
    </source>
</evidence>
<proteinExistence type="predicted"/>
<dbReference type="EMBL" id="BOON01000018">
    <property type="protein sequence ID" value="GII22547.1"/>
    <property type="molecule type" value="Genomic_DNA"/>
</dbReference>
<organism evidence="1 2">
    <name type="scientific">Planosporangium mesophilum</name>
    <dbReference type="NCBI Taxonomy" id="689768"/>
    <lineage>
        <taxon>Bacteria</taxon>
        <taxon>Bacillati</taxon>
        <taxon>Actinomycetota</taxon>
        <taxon>Actinomycetes</taxon>
        <taxon>Micromonosporales</taxon>
        <taxon>Micromonosporaceae</taxon>
        <taxon>Planosporangium</taxon>
    </lineage>
</organism>
<dbReference type="PANTHER" id="PTHR36221:SF1">
    <property type="entry name" value="DUF742 DOMAIN-CONTAINING PROTEIN"/>
    <property type="match status" value="1"/>
</dbReference>
<reference evidence="1" key="1">
    <citation type="submission" date="2021-01" db="EMBL/GenBank/DDBJ databases">
        <title>Whole genome shotgun sequence of Planosporangium mesophilum NBRC 109066.</title>
        <authorList>
            <person name="Komaki H."/>
            <person name="Tamura T."/>
        </authorList>
    </citation>
    <scope>NUCLEOTIDE SEQUENCE</scope>
    <source>
        <strain evidence="1">NBRC 109066</strain>
    </source>
</reference>
<dbReference type="AlphaFoldDB" id="A0A8J3TB02"/>
<name>A0A8J3TB02_9ACTN</name>
<dbReference type="Pfam" id="PF05331">
    <property type="entry name" value="DUF742"/>
    <property type="match status" value="1"/>
</dbReference>